<feature type="compositionally biased region" description="Basic and acidic residues" evidence="3">
    <location>
        <begin position="26"/>
        <end position="38"/>
    </location>
</feature>
<dbReference type="GO" id="GO:0004386">
    <property type="term" value="F:helicase activity"/>
    <property type="evidence" value="ECO:0007669"/>
    <property type="project" value="UniProtKB-KW"/>
</dbReference>
<accession>A0A2P5F0B3</accession>
<proteinExistence type="predicted"/>
<sequence length="701" mass="80070">MGMFAVLAAAALAGGLYRYYFSSQDEDGRGDHERERNNIRPTSKPSETRHQDLHHDTYPERVKQWSNQFQGSDSEKSSVGKMSSVSSNDNIHHQDEDKSHFPTSVPRYFEHYPNFPGPEIRKKESDHDPKASEYPYSTSTLKSANSFSSKSSSTGSPKISPTGRKPTFSEIVTNKREQQEERPSKRPPSTPSGLNPSASPKSNKLPPNSKPTLSKVSTADDDINIQHGSKENYLWLENGSLPLYLIPEDVRDLIERDIVPEVLKMPLTRFTYKDYFAALLYAEEYYHEKWSDFELEDVTLELHDAAIHKRWDRHSENIDEETDEKVFLAFKIDHLEPYERPFLLSRDLVFARPSGSQVEPFQGYLYRVVKSNLVLVEFEDEFHYQHYPARRYDISFSFNRVCLKRSHQAINDLSDSSFRNFVFPDSVFTSQNGSPHKPATIMSNYHTHLDQDMATAVHQILSIQPGSPPYLLSGPRCVSEAKSCSYVAKPSITGVVIQEAVIQIYEASPDSRILICAPYNSACDVLMRGLMEVIPESDMFRANAAFREIEEVPDDILPSCHYMEENQCFSCPSYEELTCVRVIFSTFMSSFRMQNEGLPRGHFSHIFMVDASFATEPESMVPLANFVDSETIVVVSGEPGKSPLFVRSDIARRYGLKTSYFERLYCDYYCWPWESLNPSFVTELINSNEDIYDASLPAGWD</sequence>
<feature type="compositionally biased region" description="Basic and acidic residues" evidence="3">
    <location>
        <begin position="119"/>
        <end position="131"/>
    </location>
</feature>
<keyword evidence="4" id="KW-0732">Signal</keyword>
<dbReference type="PANTHER" id="PTHR45418">
    <property type="entry name" value="CANCER/TESTIS ANTIGEN 55"/>
    <property type="match status" value="1"/>
</dbReference>
<feature type="compositionally biased region" description="Basic and acidic residues" evidence="3">
    <location>
        <begin position="173"/>
        <end position="184"/>
    </location>
</feature>
<feature type="compositionally biased region" description="Low complexity" evidence="3">
    <location>
        <begin position="137"/>
        <end position="160"/>
    </location>
</feature>
<dbReference type="GO" id="GO:0005524">
    <property type="term" value="F:ATP binding"/>
    <property type="evidence" value="ECO:0007669"/>
    <property type="project" value="UniProtKB-KW"/>
</dbReference>
<comment type="subcellular location">
    <subcellularLocation>
        <location evidence="1">Cytoplasm</location>
    </subcellularLocation>
</comment>
<dbReference type="OrthoDB" id="6513042at2759"/>
<comment type="caution">
    <text evidence="6">The sequence shown here is derived from an EMBL/GenBank/DDBJ whole genome shotgun (WGS) entry which is preliminary data.</text>
</comment>
<feature type="signal peptide" evidence="4">
    <location>
        <begin position="1"/>
        <end position="18"/>
    </location>
</feature>
<feature type="compositionally biased region" description="Low complexity" evidence="3">
    <location>
        <begin position="195"/>
        <end position="211"/>
    </location>
</feature>
<name>A0A2P5F0B3_TREOI</name>
<dbReference type="InParanoid" id="A0A2P5F0B3"/>
<keyword evidence="6" id="KW-0378">Hydrolase</keyword>
<evidence type="ECO:0000256" key="3">
    <source>
        <dbReference type="SAM" id="MobiDB-lite"/>
    </source>
</evidence>
<dbReference type="GO" id="GO:0016787">
    <property type="term" value="F:hydrolase activity"/>
    <property type="evidence" value="ECO:0007669"/>
    <property type="project" value="UniProtKB-KW"/>
</dbReference>
<dbReference type="EMBL" id="JXTC01000076">
    <property type="protein sequence ID" value="PON91230.1"/>
    <property type="molecule type" value="Genomic_DNA"/>
</dbReference>
<protein>
    <submittedName>
        <fullName evidence="6">P-loop containing nucleoside triphosphate hydrolase</fullName>
    </submittedName>
</protein>
<dbReference type="InterPro" id="IPR049080">
    <property type="entry name" value="MOV-10-like_beta-barrel"/>
</dbReference>
<dbReference type="InterPro" id="IPR027417">
    <property type="entry name" value="P-loop_NTPase"/>
</dbReference>
<dbReference type="Pfam" id="PF21634">
    <property type="entry name" value="MOV-10_beta-barrel"/>
    <property type="match status" value="1"/>
</dbReference>
<gene>
    <name evidence="6" type="ORF">TorRG33x02_130460</name>
</gene>
<dbReference type="GO" id="GO:0005737">
    <property type="term" value="C:cytoplasm"/>
    <property type="evidence" value="ECO:0007669"/>
    <property type="project" value="UniProtKB-SubCell"/>
</dbReference>
<dbReference type="AlphaFoldDB" id="A0A2P5F0B3"/>
<keyword evidence="7" id="KW-1185">Reference proteome</keyword>
<feature type="compositionally biased region" description="Basic and acidic residues" evidence="3">
    <location>
        <begin position="90"/>
        <end position="100"/>
    </location>
</feature>
<feature type="chain" id="PRO_5015179564" evidence="4">
    <location>
        <begin position="19"/>
        <end position="701"/>
    </location>
</feature>
<evidence type="ECO:0000313" key="7">
    <source>
        <dbReference type="Proteomes" id="UP000237000"/>
    </source>
</evidence>
<evidence type="ECO:0000256" key="1">
    <source>
        <dbReference type="ARBA" id="ARBA00004496"/>
    </source>
</evidence>
<feature type="region of interest" description="Disordered" evidence="3">
    <location>
        <begin position="23"/>
        <end position="222"/>
    </location>
</feature>
<evidence type="ECO:0000259" key="5">
    <source>
        <dbReference type="Pfam" id="PF21634"/>
    </source>
</evidence>
<keyword evidence="2" id="KW-0963">Cytoplasm</keyword>
<organism evidence="6 7">
    <name type="scientific">Trema orientale</name>
    <name type="common">Charcoal tree</name>
    <name type="synonym">Celtis orientalis</name>
    <dbReference type="NCBI Taxonomy" id="63057"/>
    <lineage>
        <taxon>Eukaryota</taxon>
        <taxon>Viridiplantae</taxon>
        <taxon>Streptophyta</taxon>
        <taxon>Embryophyta</taxon>
        <taxon>Tracheophyta</taxon>
        <taxon>Spermatophyta</taxon>
        <taxon>Magnoliopsida</taxon>
        <taxon>eudicotyledons</taxon>
        <taxon>Gunneridae</taxon>
        <taxon>Pentapetalae</taxon>
        <taxon>rosids</taxon>
        <taxon>fabids</taxon>
        <taxon>Rosales</taxon>
        <taxon>Cannabaceae</taxon>
        <taxon>Trema</taxon>
    </lineage>
</organism>
<evidence type="ECO:0000256" key="4">
    <source>
        <dbReference type="SAM" id="SignalP"/>
    </source>
</evidence>
<evidence type="ECO:0000256" key="2">
    <source>
        <dbReference type="ARBA" id="ARBA00022490"/>
    </source>
</evidence>
<evidence type="ECO:0000313" key="6">
    <source>
        <dbReference type="EMBL" id="PON91230.1"/>
    </source>
</evidence>
<dbReference type="PANTHER" id="PTHR45418:SF5">
    <property type="entry name" value="BRCA2-INTERACTING PROTEIN-LIKE-RELATED"/>
    <property type="match status" value="1"/>
</dbReference>
<feature type="compositionally biased region" description="Basic and acidic residues" evidence="3">
    <location>
        <begin position="46"/>
        <end position="63"/>
    </location>
</feature>
<dbReference type="Gene3D" id="3.40.50.300">
    <property type="entry name" value="P-loop containing nucleotide triphosphate hydrolases"/>
    <property type="match status" value="1"/>
</dbReference>
<reference evidence="7" key="1">
    <citation type="submission" date="2016-06" db="EMBL/GenBank/DDBJ databases">
        <title>Parallel loss of symbiosis genes in relatives of nitrogen-fixing non-legume Parasponia.</title>
        <authorList>
            <person name="Van Velzen R."/>
            <person name="Holmer R."/>
            <person name="Bu F."/>
            <person name="Rutten L."/>
            <person name="Van Zeijl A."/>
            <person name="Liu W."/>
            <person name="Santuari L."/>
            <person name="Cao Q."/>
            <person name="Sharma T."/>
            <person name="Shen D."/>
            <person name="Roswanjaya Y."/>
            <person name="Wardhani T."/>
            <person name="Kalhor M.S."/>
            <person name="Jansen J."/>
            <person name="Van den Hoogen J."/>
            <person name="Gungor B."/>
            <person name="Hartog M."/>
            <person name="Hontelez J."/>
            <person name="Verver J."/>
            <person name="Yang W.-C."/>
            <person name="Schijlen E."/>
            <person name="Repin R."/>
            <person name="Schilthuizen M."/>
            <person name="Schranz E."/>
            <person name="Heidstra R."/>
            <person name="Miyata K."/>
            <person name="Fedorova E."/>
            <person name="Kohlen W."/>
            <person name="Bisseling T."/>
            <person name="Smit S."/>
            <person name="Geurts R."/>
        </authorList>
    </citation>
    <scope>NUCLEOTIDE SEQUENCE [LARGE SCALE GENOMIC DNA]</scope>
    <source>
        <strain evidence="7">cv. RG33-2</strain>
    </source>
</reference>
<feature type="domain" description="Helicase MOV-10-like beta-barrel" evidence="5">
    <location>
        <begin position="320"/>
        <end position="396"/>
    </location>
</feature>
<dbReference type="Proteomes" id="UP000237000">
    <property type="component" value="Unassembled WGS sequence"/>
</dbReference>